<keyword evidence="2" id="KW-0472">Membrane</keyword>
<proteinExistence type="predicted"/>
<feature type="compositionally biased region" description="Polar residues" evidence="1">
    <location>
        <begin position="44"/>
        <end position="54"/>
    </location>
</feature>
<dbReference type="EMBL" id="LT630003">
    <property type="protein sequence ID" value="SEU08653.1"/>
    <property type="molecule type" value="Genomic_DNA"/>
</dbReference>
<evidence type="ECO:0000313" key="4">
    <source>
        <dbReference type="Proteomes" id="UP000198970"/>
    </source>
</evidence>
<protein>
    <recommendedName>
        <fullName evidence="5">DUF5104 domain-containing protein</fullName>
    </recommendedName>
</protein>
<keyword evidence="2" id="KW-0812">Transmembrane</keyword>
<evidence type="ECO:0000256" key="2">
    <source>
        <dbReference type="SAM" id="Phobius"/>
    </source>
</evidence>
<evidence type="ECO:0000256" key="1">
    <source>
        <dbReference type="SAM" id="MobiDB-lite"/>
    </source>
</evidence>
<evidence type="ECO:0000313" key="3">
    <source>
        <dbReference type="EMBL" id="SEU08653.1"/>
    </source>
</evidence>
<keyword evidence="2" id="KW-1133">Transmembrane helix</keyword>
<dbReference type="RefSeq" id="WP_100043697.1">
    <property type="nucleotide sequence ID" value="NZ_LT630003.1"/>
</dbReference>
<gene>
    <name evidence="3" type="ORF">SAMN02745906_4818</name>
</gene>
<dbReference type="Proteomes" id="UP000198970">
    <property type="component" value="Chromosome I"/>
</dbReference>
<keyword evidence="4" id="KW-1185">Reference proteome</keyword>
<evidence type="ECO:0008006" key="5">
    <source>
        <dbReference type="Google" id="ProtNLM"/>
    </source>
</evidence>
<name>A0ABY1CJ49_9FIRM</name>
<feature type="transmembrane region" description="Helical" evidence="2">
    <location>
        <begin position="20"/>
        <end position="39"/>
    </location>
</feature>
<feature type="region of interest" description="Disordered" evidence="1">
    <location>
        <begin position="44"/>
        <end position="73"/>
    </location>
</feature>
<organism evidence="3 4">
    <name type="scientific">Lacrimispora sphenoides JCM 1415</name>
    <dbReference type="NCBI Taxonomy" id="1297793"/>
    <lineage>
        <taxon>Bacteria</taxon>
        <taxon>Bacillati</taxon>
        <taxon>Bacillota</taxon>
        <taxon>Clostridia</taxon>
        <taxon>Lachnospirales</taxon>
        <taxon>Lachnospiraceae</taxon>
        <taxon>Lacrimispora</taxon>
    </lineage>
</organism>
<accession>A0ABY1CJ49</accession>
<reference evidence="3 4" key="1">
    <citation type="submission" date="2016-10" db="EMBL/GenBank/DDBJ databases">
        <authorList>
            <person name="Varghese N."/>
            <person name="Submissions S."/>
        </authorList>
    </citation>
    <scope>NUCLEOTIDE SEQUENCE [LARGE SCALE GENOMIC DNA]</scope>
    <source>
        <strain evidence="3 4">ATCC 19403</strain>
    </source>
</reference>
<sequence>MKDLIEKWKKVSKEEIRRLLKFLFFPLAAVILIFAVIVLDKPEQSGNDSANESTEAVDPSAGEAEGTPSESAKEITLQEEAIPAIHDLMEAYFKARKTCDIEALSKVFGNTYSEEAMREQGARMEEEVKFYQSFENLVCYTATGLDEGDYVVYARFDIKFRQAETLAPSMVVCYVKTAADGSYYLVADTSTEQSEFMERANQSEAVQKQAKEVNGGLENALKSDENLLAVYHILMDEKEEPEDTTDSGSQPNNT</sequence>